<dbReference type="GO" id="GO:0008854">
    <property type="term" value="F:exodeoxyribonuclease V activity"/>
    <property type="evidence" value="ECO:0007669"/>
    <property type="project" value="UniProtKB-EC"/>
</dbReference>
<evidence type="ECO:0000256" key="1">
    <source>
        <dbReference type="SAM" id="MobiDB-lite"/>
    </source>
</evidence>
<organism evidence="3 4">
    <name type="scientific">Enterobacter agglomerans</name>
    <name type="common">Erwinia herbicola</name>
    <name type="synonym">Pantoea agglomerans</name>
    <dbReference type="NCBI Taxonomy" id="549"/>
    <lineage>
        <taxon>Bacteria</taxon>
        <taxon>Pseudomonadati</taxon>
        <taxon>Pseudomonadota</taxon>
        <taxon>Gammaproteobacteria</taxon>
        <taxon>Enterobacterales</taxon>
        <taxon>Erwiniaceae</taxon>
        <taxon>Pantoea</taxon>
        <taxon>Pantoea agglomerans group</taxon>
    </lineage>
</organism>
<dbReference type="Pfam" id="PF13245">
    <property type="entry name" value="AAA_19"/>
    <property type="match status" value="1"/>
</dbReference>
<feature type="region of interest" description="Disordered" evidence="1">
    <location>
        <begin position="165"/>
        <end position="234"/>
    </location>
</feature>
<sequence>MAPESQPGLLLAAACVSADAGEGHVCLPLSNLCEANLFAGRQPALAQAIWHAAGAPEDWTARFADWSAVSDGSLVTPLVLSNQRLYLHRLWQSEGRVANFFAAQEVKTAFDMHAAGDVLNSLFDDQPENWQKIAAAVALTRKTAVISGGPGTGKTTTVAKLLAAPDSPESRCTADSAGGTDRQSRRAADRVTGQCTAGTGGQRRRTPAFSCRSHHAASPAGRTARHPAAALPCR</sequence>
<dbReference type="SUPFAM" id="SSF52540">
    <property type="entry name" value="P-loop containing nucleoside triphosphate hydrolases"/>
    <property type="match status" value="1"/>
</dbReference>
<dbReference type="InterPro" id="IPR027417">
    <property type="entry name" value="P-loop_NTPase"/>
</dbReference>
<dbReference type="InterPro" id="IPR049550">
    <property type="entry name" value="RecD_N"/>
</dbReference>
<keyword evidence="3" id="KW-0378">Hydrolase</keyword>
<evidence type="ECO:0000259" key="2">
    <source>
        <dbReference type="Pfam" id="PF21185"/>
    </source>
</evidence>
<dbReference type="EC" id="3.1.11.5" evidence="3"/>
<protein>
    <submittedName>
        <fullName evidence="3">Exodeoxyribonuclease V alpha chain</fullName>
        <ecNumber evidence="3">3.1.11.5</ecNumber>
    </submittedName>
</protein>
<evidence type="ECO:0000313" key="4">
    <source>
        <dbReference type="Proteomes" id="UP000254640"/>
    </source>
</evidence>
<dbReference type="InterPro" id="IPR041851">
    <property type="entry name" value="RecD_N_sf"/>
</dbReference>
<dbReference type="AlphaFoldDB" id="A0A379ADC5"/>
<dbReference type="EMBL" id="UGSO01000001">
    <property type="protein sequence ID" value="SUB15260.1"/>
    <property type="molecule type" value="Genomic_DNA"/>
</dbReference>
<name>A0A379ADC5_ENTAG</name>
<dbReference type="Proteomes" id="UP000254640">
    <property type="component" value="Unassembled WGS sequence"/>
</dbReference>
<reference evidence="3 4" key="1">
    <citation type="submission" date="2018-06" db="EMBL/GenBank/DDBJ databases">
        <authorList>
            <consortium name="Pathogen Informatics"/>
            <person name="Doyle S."/>
        </authorList>
    </citation>
    <scope>NUCLEOTIDE SEQUENCE [LARGE SCALE GENOMIC DNA]</scope>
    <source>
        <strain evidence="3 4">NCTC9381</strain>
    </source>
</reference>
<gene>
    <name evidence="3" type="primary">recD_1</name>
    <name evidence="3" type="ORF">NCTC9381_01127</name>
</gene>
<proteinExistence type="predicted"/>
<dbReference type="Pfam" id="PF21185">
    <property type="entry name" value="RecD_N"/>
    <property type="match status" value="1"/>
</dbReference>
<feature type="domain" description="RecBCD enzyme subunit RecD N-terminal" evidence="2">
    <location>
        <begin position="3"/>
        <end position="86"/>
    </location>
</feature>
<accession>A0A379ADC5</accession>
<dbReference type="Gene3D" id="1.10.10.1020">
    <property type="entry name" value="RecBCD complex, subunit RecD, N-terminal domain"/>
    <property type="match status" value="1"/>
</dbReference>
<dbReference type="Gene3D" id="3.40.50.300">
    <property type="entry name" value="P-loop containing nucleotide triphosphate hydrolases"/>
    <property type="match status" value="1"/>
</dbReference>
<keyword evidence="4" id="KW-1185">Reference proteome</keyword>
<evidence type="ECO:0000313" key="3">
    <source>
        <dbReference type="EMBL" id="SUB15260.1"/>
    </source>
</evidence>